<evidence type="ECO:0000313" key="2">
    <source>
        <dbReference type="Proteomes" id="UP000006038"/>
    </source>
</evidence>
<dbReference type="Gene3D" id="1.10.510.10">
    <property type="entry name" value="Transferase(Phosphotransferase) domain 1"/>
    <property type="match status" value="1"/>
</dbReference>
<proteinExistence type="predicted"/>
<dbReference type="HOGENOM" id="CLU_206894_0_0_1"/>
<evidence type="ECO:0000313" key="1">
    <source>
        <dbReference type="EnsemblPlants" id="OB12G16340.1"/>
    </source>
</evidence>
<organism evidence="1">
    <name type="scientific">Oryza brachyantha</name>
    <name type="common">malo sina</name>
    <dbReference type="NCBI Taxonomy" id="4533"/>
    <lineage>
        <taxon>Eukaryota</taxon>
        <taxon>Viridiplantae</taxon>
        <taxon>Streptophyta</taxon>
        <taxon>Embryophyta</taxon>
        <taxon>Tracheophyta</taxon>
        <taxon>Spermatophyta</taxon>
        <taxon>Magnoliopsida</taxon>
        <taxon>Liliopsida</taxon>
        <taxon>Poales</taxon>
        <taxon>Poaceae</taxon>
        <taxon>BOP clade</taxon>
        <taxon>Oryzoideae</taxon>
        <taxon>Oryzeae</taxon>
        <taxon>Oryzinae</taxon>
        <taxon>Oryza</taxon>
    </lineage>
</organism>
<reference evidence="1" key="2">
    <citation type="submission" date="2013-04" db="UniProtKB">
        <authorList>
            <consortium name="EnsemblPlants"/>
        </authorList>
    </citation>
    <scope>IDENTIFICATION</scope>
</reference>
<dbReference type="STRING" id="4533.J3NCC6"/>
<protein>
    <recommendedName>
        <fullName evidence="3">Serine-threonine/tyrosine-protein kinase catalytic domain-containing protein</fullName>
    </recommendedName>
</protein>
<dbReference type="EnsemblPlants" id="OB12G16340.1">
    <property type="protein sequence ID" value="OB12G16340.1"/>
    <property type="gene ID" value="OB12G16340"/>
</dbReference>
<keyword evidence="2" id="KW-1185">Reference proteome</keyword>
<dbReference type="Gramene" id="OB12G16340.1">
    <property type="protein sequence ID" value="OB12G16340.1"/>
    <property type="gene ID" value="OB12G16340"/>
</dbReference>
<sequence>MVDPALLRDAHAPPLPKKEVVAAFHLALACTELDPELRPRMKAVADTLDKIGSS</sequence>
<reference evidence="1" key="1">
    <citation type="journal article" date="2013" name="Nat. Commun.">
        <title>Whole-genome sequencing of Oryza brachyantha reveals mechanisms underlying Oryza genome evolution.</title>
        <authorList>
            <person name="Chen J."/>
            <person name="Huang Q."/>
            <person name="Gao D."/>
            <person name="Wang J."/>
            <person name="Lang Y."/>
            <person name="Liu T."/>
            <person name="Li B."/>
            <person name="Bai Z."/>
            <person name="Luis Goicoechea J."/>
            <person name="Liang C."/>
            <person name="Chen C."/>
            <person name="Zhang W."/>
            <person name="Sun S."/>
            <person name="Liao Y."/>
            <person name="Zhang X."/>
            <person name="Yang L."/>
            <person name="Song C."/>
            <person name="Wang M."/>
            <person name="Shi J."/>
            <person name="Liu G."/>
            <person name="Liu J."/>
            <person name="Zhou H."/>
            <person name="Zhou W."/>
            <person name="Yu Q."/>
            <person name="An N."/>
            <person name="Chen Y."/>
            <person name="Cai Q."/>
            <person name="Wang B."/>
            <person name="Liu B."/>
            <person name="Min J."/>
            <person name="Huang Y."/>
            <person name="Wu H."/>
            <person name="Li Z."/>
            <person name="Zhang Y."/>
            <person name="Yin Y."/>
            <person name="Song W."/>
            <person name="Jiang J."/>
            <person name="Jackson S.A."/>
            <person name="Wing R.A."/>
            <person name="Wang J."/>
            <person name="Chen M."/>
        </authorList>
    </citation>
    <scope>NUCLEOTIDE SEQUENCE [LARGE SCALE GENOMIC DNA]</scope>
    <source>
        <strain evidence="1">cv. IRGC 101232</strain>
    </source>
</reference>
<dbReference type="Proteomes" id="UP000006038">
    <property type="component" value="Chromosome 12"/>
</dbReference>
<evidence type="ECO:0008006" key="3">
    <source>
        <dbReference type="Google" id="ProtNLM"/>
    </source>
</evidence>
<accession>J3NCC6</accession>
<name>J3NCC6_ORYBR</name>
<dbReference type="AlphaFoldDB" id="J3NCC6"/>